<comment type="caution">
    <text evidence="1">The sequence shown here is derived from an EMBL/GenBank/DDBJ whole genome shotgun (WGS) entry which is preliminary data.</text>
</comment>
<name>A0A699YST9_HAELA</name>
<keyword evidence="2" id="KW-1185">Reference proteome</keyword>
<organism evidence="1 2">
    <name type="scientific">Haematococcus lacustris</name>
    <name type="common">Green alga</name>
    <name type="synonym">Haematococcus pluvialis</name>
    <dbReference type="NCBI Taxonomy" id="44745"/>
    <lineage>
        <taxon>Eukaryota</taxon>
        <taxon>Viridiplantae</taxon>
        <taxon>Chlorophyta</taxon>
        <taxon>core chlorophytes</taxon>
        <taxon>Chlorophyceae</taxon>
        <taxon>CS clade</taxon>
        <taxon>Chlamydomonadales</taxon>
        <taxon>Haematococcaceae</taxon>
        <taxon>Haematococcus</taxon>
    </lineage>
</organism>
<accession>A0A699YST9</accession>
<evidence type="ECO:0000313" key="2">
    <source>
        <dbReference type="Proteomes" id="UP000485058"/>
    </source>
</evidence>
<proteinExistence type="predicted"/>
<dbReference type="Proteomes" id="UP000485058">
    <property type="component" value="Unassembled WGS sequence"/>
</dbReference>
<dbReference type="AlphaFoldDB" id="A0A699YST9"/>
<evidence type="ECO:0000313" key="1">
    <source>
        <dbReference type="EMBL" id="GFH09389.1"/>
    </source>
</evidence>
<protein>
    <submittedName>
        <fullName evidence="1">Uncharacterized protein</fullName>
    </submittedName>
</protein>
<dbReference type="EMBL" id="BLLF01000230">
    <property type="protein sequence ID" value="GFH09389.1"/>
    <property type="molecule type" value="Genomic_DNA"/>
</dbReference>
<sequence>MSTRLRSEAKLSGWSREVLRSREVRSPEFTAKSRWAPLSRVGIRNTAGTNCRSAVRAAGQAYVAMVLLGQLEPSAFLHRRYCPKVPRKLDYCVA</sequence>
<gene>
    <name evidence="1" type="ORF">HaLaN_04513</name>
</gene>
<reference evidence="1 2" key="1">
    <citation type="submission" date="2020-02" db="EMBL/GenBank/DDBJ databases">
        <title>Draft genome sequence of Haematococcus lacustris strain NIES-144.</title>
        <authorList>
            <person name="Morimoto D."/>
            <person name="Nakagawa S."/>
            <person name="Yoshida T."/>
            <person name="Sawayama S."/>
        </authorList>
    </citation>
    <scope>NUCLEOTIDE SEQUENCE [LARGE SCALE GENOMIC DNA]</scope>
    <source>
        <strain evidence="1 2">NIES-144</strain>
    </source>
</reference>